<feature type="compositionally biased region" description="Polar residues" evidence="1">
    <location>
        <begin position="30"/>
        <end position="44"/>
    </location>
</feature>
<evidence type="ECO:0000313" key="2">
    <source>
        <dbReference type="EMBL" id="VVC39429.1"/>
    </source>
</evidence>
<feature type="region of interest" description="Disordered" evidence="1">
    <location>
        <begin position="74"/>
        <end position="112"/>
    </location>
</feature>
<feature type="region of interest" description="Disordered" evidence="1">
    <location>
        <begin position="30"/>
        <end position="53"/>
    </location>
</feature>
<keyword evidence="3" id="KW-1185">Reference proteome</keyword>
<reference evidence="2 3" key="1">
    <citation type="submission" date="2019-08" db="EMBL/GenBank/DDBJ databases">
        <authorList>
            <person name="Alioto T."/>
            <person name="Alioto T."/>
            <person name="Gomez Garrido J."/>
        </authorList>
    </citation>
    <scope>NUCLEOTIDE SEQUENCE [LARGE SCALE GENOMIC DNA]</scope>
</reference>
<protein>
    <submittedName>
        <fullName evidence="2">Uncharacterized protein</fullName>
    </submittedName>
</protein>
<evidence type="ECO:0000313" key="3">
    <source>
        <dbReference type="Proteomes" id="UP000325440"/>
    </source>
</evidence>
<organism evidence="2 3">
    <name type="scientific">Cinara cedri</name>
    <dbReference type="NCBI Taxonomy" id="506608"/>
    <lineage>
        <taxon>Eukaryota</taxon>
        <taxon>Metazoa</taxon>
        <taxon>Ecdysozoa</taxon>
        <taxon>Arthropoda</taxon>
        <taxon>Hexapoda</taxon>
        <taxon>Insecta</taxon>
        <taxon>Pterygota</taxon>
        <taxon>Neoptera</taxon>
        <taxon>Paraneoptera</taxon>
        <taxon>Hemiptera</taxon>
        <taxon>Sternorrhyncha</taxon>
        <taxon>Aphidomorpha</taxon>
        <taxon>Aphidoidea</taxon>
        <taxon>Aphididae</taxon>
        <taxon>Lachninae</taxon>
        <taxon>Cinara</taxon>
    </lineage>
</organism>
<gene>
    <name evidence="2" type="ORF">CINCED_3A024077</name>
</gene>
<dbReference type="EMBL" id="CABPRJ010001895">
    <property type="protein sequence ID" value="VVC39429.1"/>
    <property type="molecule type" value="Genomic_DNA"/>
</dbReference>
<accession>A0A5E4N433</accession>
<feature type="compositionally biased region" description="Basic and acidic residues" evidence="1">
    <location>
        <begin position="95"/>
        <end position="112"/>
    </location>
</feature>
<evidence type="ECO:0000256" key="1">
    <source>
        <dbReference type="SAM" id="MobiDB-lite"/>
    </source>
</evidence>
<proteinExistence type="predicted"/>
<dbReference type="AlphaFoldDB" id="A0A5E4N433"/>
<dbReference type="Proteomes" id="UP000325440">
    <property type="component" value="Unassembled WGS sequence"/>
</dbReference>
<name>A0A5E4N433_9HEMI</name>
<sequence length="112" mass="12495">MENKRPLCVAIIKPIWTYGVQLCGRASKSNVDTIQRGQKTSFSGPSLRPTGSKETTPFAAIFLLPTTAEEIRKSARKHGRRLEDRINPAAVELLDNSKDTRRLKRPEPHGSV</sequence>
<dbReference type="OrthoDB" id="6597291at2759"/>